<feature type="domain" description="AB hydrolase-1" evidence="2">
    <location>
        <begin position="27"/>
        <end position="108"/>
    </location>
</feature>
<dbReference type="AlphaFoldDB" id="A0A0N0LSU2"/>
<dbReference type="STRING" id="35818.HPU229336_04830"/>
<keyword evidence="1 3" id="KW-0378">Hydrolase</keyword>
<proteinExistence type="predicted"/>
<dbReference type="SUPFAM" id="SSF53474">
    <property type="entry name" value="alpha/beta-Hydrolases"/>
    <property type="match status" value="1"/>
</dbReference>
<dbReference type="PANTHER" id="PTHR43798">
    <property type="entry name" value="MONOACYLGLYCEROL LIPASE"/>
    <property type="match status" value="1"/>
</dbReference>
<evidence type="ECO:0000313" key="4">
    <source>
        <dbReference type="Proteomes" id="UP000037997"/>
    </source>
</evidence>
<reference evidence="3 4" key="1">
    <citation type="submission" date="2014-06" db="EMBL/GenBank/DDBJ databases">
        <title>Helicobacter pullorum isolates in fresh chicken meat - phenotypic and genotypic features.</title>
        <authorList>
            <person name="Borges V."/>
            <person name="Santos A."/>
            <person name="Correia C.B."/>
            <person name="Saraiva M."/>
            <person name="Menard A."/>
            <person name="Vieira L."/>
            <person name="Sampaio D.A."/>
            <person name="Gomes J.P."/>
            <person name="Oleastro M."/>
        </authorList>
    </citation>
    <scope>NUCLEOTIDE SEQUENCE [LARGE SCALE GENOMIC DNA]</scope>
    <source>
        <strain evidence="3 4">229334/12</strain>
    </source>
</reference>
<dbReference type="PATRIC" id="fig|35818.11.peg.2028"/>
<dbReference type="PANTHER" id="PTHR43798:SF31">
    <property type="entry name" value="AB HYDROLASE SUPERFAMILY PROTEIN YCLE"/>
    <property type="match status" value="1"/>
</dbReference>
<evidence type="ECO:0000256" key="1">
    <source>
        <dbReference type="ARBA" id="ARBA00022801"/>
    </source>
</evidence>
<accession>A0A0N0LSU2</accession>
<dbReference type="Pfam" id="PF00561">
    <property type="entry name" value="Abhydrolase_1"/>
    <property type="match status" value="1"/>
</dbReference>
<dbReference type="GO" id="GO:0016020">
    <property type="term" value="C:membrane"/>
    <property type="evidence" value="ECO:0007669"/>
    <property type="project" value="TreeGrafter"/>
</dbReference>
<name>A0A0N0LSU2_9HELI</name>
<dbReference type="InterPro" id="IPR000073">
    <property type="entry name" value="AB_hydrolase_1"/>
</dbReference>
<evidence type="ECO:0000259" key="2">
    <source>
        <dbReference type="Pfam" id="PF00561"/>
    </source>
</evidence>
<dbReference type="Gene3D" id="3.40.50.1820">
    <property type="entry name" value="alpha/beta hydrolase"/>
    <property type="match status" value="1"/>
</dbReference>
<dbReference type="RefSeq" id="WP_054198431.1">
    <property type="nucleotide sequence ID" value="NZ_JNOC01000057.1"/>
</dbReference>
<dbReference type="GO" id="GO:0016787">
    <property type="term" value="F:hydrolase activity"/>
    <property type="evidence" value="ECO:0007669"/>
    <property type="project" value="UniProtKB-KW"/>
</dbReference>
<dbReference type="EMBL" id="JNOC01000057">
    <property type="protein sequence ID" value="KPH55141.1"/>
    <property type="molecule type" value="Genomic_DNA"/>
</dbReference>
<dbReference type="InterPro" id="IPR029058">
    <property type="entry name" value="AB_hydrolase_fold"/>
</dbReference>
<gene>
    <name evidence="3" type="ORF">HPU229334_10260</name>
</gene>
<organism evidence="3 4">
    <name type="scientific">Helicobacter pullorum</name>
    <dbReference type="NCBI Taxonomy" id="35818"/>
    <lineage>
        <taxon>Bacteria</taxon>
        <taxon>Pseudomonadati</taxon>
        <taxon>Campylobacterota</taxon>
        <taxon>Epsilonproteobacteria</taxon>
        <taxon>Campylobacterales</taxon>
        <taxon>Helicobacteraceae</taxon>
        <taxon>Helicobacter</taxon>
    </lineage>
</organism>
<comment type="caution">
    <text evidence="3">The sequence shown here is derived from an EMBL/GenBank/DDBJ whole genome shotgun (WGS) entry which is preliminary data.</text>
</comment>
<dbReference type="InterPro" id="IPR050266">
    <property type="entry name" value="AB_hydrolase_sf"/>
</dbReference>
<dbReference type="Proteomes" id="UP000037997">
    <property type="component" value="Unassembled WGS sequence"/>
</dbReference>
<evidence type="ECO:0000313" key="3">
    <source>
        <dbReference type="EMBL" id="KPH55141.1"/>
    </source>
</evidence>
<protein>
    <submittedName>
        <fullName evidence="3">2-hydroxy-6-oxohepta-2,4-dienoate hydrolase</fullName>
    </submittedName>
</protein>
<sequence length="240" mass="27526">MAQKTIIYKDCPIDISYEILNFNAPRTLVILHGWGSNKRLMKQAFGESFGDFCHLYIDMPGFGNSSNPTFSMDTFDYAKILEIFLLSLEIQEFVVMGHSFGGKVATLLNPRELILLSSAGILEEKSLKVKSKIFCSKILNKISPSLAKIFKGILRSQDVQNMNEVMYQTFKKVVNEDFSAIFADFKGRAFIFWGKEDRATSLQSGQKIHHLMRNSRFFALEGDHYFFLKQAKKIEELYLL</sequence>